<sequence length="112" mass="11553">MIDAEGRRTFHCGVQGGAEGEHIAGRSGVLAARDLGGEVCGGSGDDAVVGFLHVALGSRDAEIADLDDAQILAAVGDQNVARLDVAMHDSGVVCFGQGVGDLRTDLSDFERW</sequence>
<accession>A0A6J7HK33</accession>
<dbReference type="AlphaFoldDB" id="A0A6J7HK33"/>
<name>A0A6J7HK33_9ZZZZ</name>
<evidence type="ECO:0000313" key="1">
    <source>
        <dbReference type="EMBL" id="CAB4921371.1"/>
    </source>
</evidence>
<proteinExistence type="predicted"/>
<reference evidence="1" key="1">
    <citation type="submission" date="2020-05" db="EMBL/GenBank/DDBJ databases">
        <authorList>
            <person name="Chiriac C."/>
            <person name="Salcher M."/>
            <person name="Ghai R."/>
            <person name="Kavagutti S V."/>
        </authorList>
    </citation>
    <scope>NUCLEOTIDE SEQUENCE</scope>
</reference>
<dbReference type="AntiFam" id="ANF00226">
    <property type="entry name" value="Shadow ORF (opposite pknB)"/>
</dbReference>
<organism evidence="1">
    <name type="scientific">freshwater metagenome</name>
    <dbReference type="NCBI Taxonomy" id="449393"/>
    <lineage>
        <taxon>unclassified sequences</taxon>
        <taxon>metagenomes</taxon>
        <taxon>ecological metagenomes</taxon>
    </lineage>
</organism>
<dbReference type="EMBL" id="CAFBLX010000366">
    <property type="protein sequence ID" value="CAB4921371.1"/>
    <property type="molecule type" value="Genomic_DNA"/>
</dbReference>
<gene>
    <name evidence="1" type="ORF">UFOPK3472_03588</name>
</gene>
<protein>
    <submittedName>
        <fullName evidence="1">Unannotated protein</fullName>
    </submittedName>
</protein>